<dbReference type="AlphaFoldDB" id="A0A7I9VNP5"/>
<evidence type="ECO:0000313" key="4">
    <source>
        <dbReference type="Proteomes" id="UP000503640"/>
    </source>
</evidence>
<feature type="domain" description="DUF4412" evidence="2">
    <location>
        <begin position="96"/>
        <end position="249"/>
    </location>
</feature>
<reference evidence="4" key="1">
    <citation type="journal article" date="2020" name="Appl. Environ. Microbiol.">
        <title>Diazotrophic Anaeromyxobacter Isolates from Soils.</title>
        <authorList>
            <person name="Masuda Y."/>
            <person name="Yamanaka H."/>
            <person name="Xu Z.X."/>
            <person name="Shiratori Y."/>
            <person name="Aono T."/>
            <person name="Amachi S."/>
            <person name="Senoo K."/>
            <person name="Itoh H."/>
        </authorList>
    </citation>
    <scope>NUCLEOTIDE SEQUENCE [LARGE SCALE GENOMIC DNA]</scope>
    <source>
        <strain evidence="4">R267</strain>
    </source>
</reference>
<proteinExistence type="predicted"/>
<evidence type="ECO:0000313" key="3">
    <source>
        <dbReference type="EMBL" id="GEJ58034.1"/>
    </source>
</evidence>
<feature type="chain" id="PRO_5029792451" description="DUF4412 domain-containing protein" evidence="1">
    <location>
        <begin position="22"/>
        <end position="269"/>
    </location>
</feature>
<protein>
    <recommendedName>
        <fullName evidence="2">DUF4412 domain-containing protein</fullName>
    </recommendedName>
</protein>
<comment type="caution">
    <text evidence="3">The sequence shown here is derived from an EMBL/GenBank/DDBJ whole genome shotgun (WGS) entry which is preliminary data.</text>
</comment>
<gene>
    <name evidence="3" type="ORF">AMYX_27750</name>
</gene>
<dbReference type="EMBL" id="BJTG01000006">
    <property type="protein sequence ID" value="GEJ58034.1"/>
    <property type="molecule type" value="Genomic_DNA"/>
</dbReference>
<dbReference type="InterPro" id="IPR025524">
    <property type="entry name" value="DUF4412"/>
</dbReference>
<dbReference type="Proteomes" id="UP000503640">
    <property type="component" value="Unassembled WGS sequence"/>
</dbReference>
<dbReference type="Pfam" id="PF14371">
    <property type="entry name" value="DUF4412"/>
    <property type="match status" value="1"/>
</dbReference>
<keyword evidence="4" id="KW-1185">Reference proteome</keyword>
<sequence length="269" mass="29386">MIRWNAAAAALALAAASPARAGLVVTMTDGDGRTSVTSIEGKKLRVEHPRQGEEAAHLTLFDGDAHHLVEVDPSSRTYRVMTEAQGQELSARLQKMLAQLPPEQRARAEAALAKRQATPAKQRDIRFEPLGGGEEVAGFACQRYRVLRDGRRDEEGCFIPWSARAATRDDLAAFLELGRFFEGFTAAASGGRSRPGAARWMGEELARAPGFPAVLEHLGADGKRTSVHRLVKLERTRVPADRFAIPEGYAEVQSPLLDDASPRRARRGR</sequence>
<evidence type="ECO:0000256" key="1">
    <source>
        <dbReference type="SAM" id="SignalP"/>
    </source>
</evidence>
<evidence type="ECO:0000259" key="2">
    <source>
        <dbReference type="Pfam" id="PF14371"/>
    </source>
</evidence>
<keyword evidence="1" id="KW-0732">Signal</keyword>
<dbReference type="RefSeq" id="WP_176066185.1">
    <property type="nucleotide sequence ID" value="NZ_BJTG01000006.1"/>
</dbReference>
<feature type="signal peptide" evidence="1">
    <location>
        <begin position="1"/>
        <end position="21"/>
    </location>
</feature>
<name>A0A7I9VNP5_9BACT</name>
<organism evidence="3 4">
    <name type="scientific">Anaeromyxobacter diazotrophicus</name>
    <dbReference type="NCBI Taxonomy" id="2590199"/>
    <lineage>
        <taxon>Bacteria</taxon>
        <taxon>Pseudomonadati</taxon>
        <taxon>Myxococcota</taxon>
        <taxon>Myxococcia</taxon>
        <taxon>Myxococcales</taxon>
        <taxon>Cystobacterineae</taxon>
        <taxon>Anaeromyxobacteraceae</taxon>
        <taxon>Anaeromyxobacter</taxon>
    </lineage>
</organism>
<accession>A0A7I9VNP5</accession>